<dbReference type="Proteomes" id="UP001369815">
    <property type="component" value="Unassembled WGS sequence"/>
</dbReference>
<reference evidence="2 3" key="1">
    <citation type="journal article" date="2024" name="Front Chem Biol">
        <title>Unveiling the potential of Daldinia eschscholtzii MFLUCC 19-0629 through bioactivity and bioinformatics studies for enhanced sustainable agriculture production.</title>
        <authorList>
            <person name="Brooks S."/>
            <person name="Weaver J.A."/>
            <person name="Klomchit A."/>
            <person name="Alharthi S.A."/>
            <person name="Onlamun T."/>
            <person name="Nurani R."/>
            <person name="Vong T.K."/>
            <person name="Alberti F."/>
            <person name="Greco C."/>
        </authorList>
    </citation>
    <scope>NUCLEOTIDE SEQUENCE [LARGE SCALE GENOMIC DNA]</scope>
    <source>
        <strain evidence="2">MFLUCC 19-0629</strain>
    </source>
</reference>
<comment type="caution">
    <text evidence="2">The sequence shown here is derived from an EMBL/GenBank/DDBJ whole genome shotgun (WGS) entry which is preliminary data.</text>
</comment>
<organism evidence="2 3">
    <name type="scientific">Daldinia eschscholtzii</name>
    <dbReference type="NCBI Taxonomy" id="292717"/>
    <lineage>
        <taxon>Eukaryota</taxon>
        <taxon>Fungi</taxon>
        <taxon>Dikarya</taxon>
        <taxon>Ascomycota</taxon>
        <taxon>Pezizomycotina</taxon>
        <taxon>Sordariomycetes</taxon>
        <taxon>Xylariomycetidae</taxon>
        <taxon>Xylariales</taxon>
        <taxon>Hypoxylaceae</taxon>
        <taxon>Daldinia</taxon>
    </lineage>
</organism>
<proteinExistence type="predicted"/>
<feature type="compositionally biased region" description="Polar residues" evidence="1">
    <location>
        <begin position="249"/>
        <end position="259"/>
    </location>
</feature>
<keyword evidence="3" id="KW-1185">Reference proteome</keyword>
<feature type="region of interest" description="Disordered" evidence="1">
    <location>
        <begin position="1"/>
        <end position="45"/>
    </location>
</feature>
<dbReference type="EMBL" id="JBANMG010000008">
    <property type="protein sequence ID" value="KAK6949874.1"/>
    <property type="molecule type" value="Genomic_DNA"/>
</dbReference>
<evidence type="ECO:0000313" key="2">
    <source>
        <dbReference type="EMBL" id="KAK6949874.1"/>
    </source>
</evidence>
<sequence length="375" mass="43872">MASMRNNPRRRHNRSSSTPPFSLPREDEQQHRRVASKTTRPHDLETTIYQEELRRRELQDLRDEYSDFNSNLSRRALHFKNVRENPTLRGFFDTARDFDQELLDLKFQLAGPNEIYYVPEEDAENAVGCIHRTMAVLVSARWQIWRCVDLWEVHARHDTGDKLIYSAVLKKFVSHGMLAIELECHRNWQKGRPWLERLLGELKSEVPRMRWIVSQLEENREPSFIRDLKESSPRGKDAKAPAFLPPCLTSGQRSGSRQYEMSGALPTDESNTRKTSTWINNMKLRLEGHTINDPTEVDLSAVPARIRYRELKAREKLQGGENLEAMRDAWVAFRDDLDKRAAPPSTDVILLRHKVVTEVILAERRLQKAREQKDR</sequence>
<name>A0AAX6MBP2_9PEZI</name>
<evidence type="ECO:0000313" key="3">
    <source>
        <dbReference type="Proteomes" id="UP001369815"/>
    </source>
</evidence>
<protein>
    <submittedName>
        <fullName evidence="2">Uncharacterized protein</fullName>
    </submittedName>
</protein>
<feature type="compositionally biased region" description="Basic and acidic residues" evidence="1">
    <location>
        <begin position="228"/>
        <end position="239"/>
    </location>
</feature>
<gene>
    <name evidence="2" type="ORF">Daesc_008197</name>
</gene>
<dbReference type="AlphaFoldDB" id="A0AAX6MBP2"/>
<feature type="region of interest" description="Disordered" evidence="1">
    <location>
        <begin position="228"/>
        <end position="273"/>
    </location>
</feature>
<accession>A0AAX6MBP2</accession>
<evidence type="ECO:0000256" key="1">
    <source>
        <dbReference type="SAM" id="MobiDB-lite"/>
    </source>
</evidence>